<dbReference type="PATRIC" id="fig|178901.16.peg.3521"/>
<dbReference type="Proteomes" id="UP000077349">
    <property type="component" value="Unassembled WGS sequence"/>
</dbReference>
<evidence type="ECO:0000313" key="2">
    <source>
        <dbReference type="Proteomes" id="UP000077349"/>
    </source>
</evidence>
<accession>A0A177G7H0</accession>
<dbReference type="EMBL" id="LVHD01000040">
    <property type="protein sequence ID" value="OAG75517.1"/>
    <property type="molecule type" value="Genomic_DNA"/>
</dbReference>
<protein>
    <submittedName>
        <fullName evidence="1">Uncharacterized protein</fullName>
    </submittedName>
</protein>
<name>A0A177G7H0_9PROT</name>
<sequence length="614" mass="65658">MRSPAQAPQRARKAQVVSFPPPTAGWISNQNLIANTSNTPGAVVLDNFWPTPQTVRIRRGCALYAQPATGGNCSSLMSYDNGGTRALFACIDGSIWDVTSADEPQEVVSGLIGGEWSYTQFATDGGVFLIAVNGADPMQLYDGARWWPITGADILQLQAGAATKAPADGELLTGATSGATGTVIYSSGAQVYATSTNATAFSSGETVTGNRGASFVLSADSQVWWSGIKPKSGSSIATIDTRQFSFVWSYMGRLYFIQRDSMNFWYLEAAAIGGDALPYPMGGIFPDGGALLFGSSWSLDNSSSNGLSEQCVFVTDAGEVAVYQGIDPNLTDTWGKVGLYRIDKPRGKRAFIRNGGDLLIATDAGLIPLTQAVERNPSNLAPGAVSYPVQDAWMQYVSERPDRNWQVTVWPEMQMVAVSIPAAGGYQPFMLVINMNTSGWARFTGWNALCFCTFGGQLYFGTTAGRVAAAWQTGYDMGVPFTGIYAPLFHDLGGTFGAKLPKDASVMMRGSYDILWPISMMYDYVLTVPAAPAAPASVQMTNDGVWAEGIWNQSLWGQGTDLKPQKKWSPVSGMGYAISPCLQITSGNLLPLDNEIVRIDVTYLAGGLLGRVVS</sequence>
<reference evidence="1 2" key="1">
    <citation type="submission" date="2016-03" db="EMBL/GenBank/DDBJ databases">
        <title>Draft genome sequence of Acetobacter malorum CECT 7742, a strain isolated from strawberry vinegar.</title>
        <authorList>
            <person name="Sainz F."/>
            <person name="Mas A."/>
            <person name="Torija M.J."/>
        </authorList>
    </citation>
    <scope>NUCLEOTIDE SEQUENCE [LARGE SCALE GENOMIC DNA]</scope>
    <source>
        <strain evidence="1 2">CECT 7742</strain>
    </source>
</reference>
<comment type="caution">
    <text evidence="1">The sequence shown here is derived from an EMBL/GenBank/DDBJ whole genome shotgun (WGS) entry which is preliminary data.</text>
</comment>
<proteinExistence type="predicted"/>
<dbReference type="AlphaFoldDB" id="A0A177G7H0"/>
<gene>
    <name evidence="1" type="ORF">Amal_03299</name>
</gene>
<evidence type="ECO:0000313" key="1">
    <source>
        <dbReference type="EMBL" id="OAG75517.1"/>
    </source>
</evidence>
<organism evidence="1 2">
    <name type="scientific">Acetobacter malorum</name>
    <dbReference type="NCBI Taxonomy" id="178901"/>
    <lineage>
        <taxon>Bacteria</taxon>
        <taxon>Pseudomonadati</taxon>
        <taxon>Pseudomonadota</taxon>
        <taxon>Alphaproteobacteria</taxon>
        <taxon>Acetobacterales</taxon>
        <taxon>Acetobacteraceae</taxon>
        <taxon>Acetobacter</taxon>
    </lineage>
</organism>
<dbReference type="STRING" id="178901.AmDm5_0725"/>